<dbReference type="OrthoDB" id="3682664at2759"/>
<dbReference type="PANTHER" id="PTHR36195:SF4">
    <property type="entry name" value="DOMAIN PROTEIN, PUTATIVE (AFU_ORTHOLOGUE AFUA_5G01990)-RELATED"/>
    <property type="match status" value="1"/>
</dbReference>
<dbReference type="InterPro" id="IPR006771">
    <property type="entry name" value="CetA-like"/>
</dbReference>
<keyword evidence="1" id="KW-0732">Signal</keyword>
<dbReference type="EMBL" id="MU004300">
    <property type="protein sequence ID" value="KAF2660293.1"/>
    <property type="molecule type" value="Genomic_DNA"/>
</dbReference>
<protein>
    <recommendedName>
        <fullName evidence="4">BYS1 domain protein</fullName>
    </recommendedName>
</protein>
<reference evidence="2" key="1">
    <citation type="journal article" date="2020" name="Stud. Mycol.">
        <title>101 Dothideomycetes genomes: a test case for predicting lifestyles and emergence of pathogens.</title>
        <authorList>
            <person name="Haridas S."/>
            <person name="Albert R."/>
            <person name="Binder M."/>
            <person name="Bloem J."/>
            <person name="Labutti K."/>
            <person name="Salamov A."/>
            <person name="Andreopoulos B."/>
            <person name="Baker S."/>
            <person name="Barry K."/>
            <person name="Bills G."/>
            <person name="Bluhm B."/>
            <person name="Cannon C."/>
            <person name="Castanera R."/>
            <person name="Culley D."/>
            <person name="Daum C."/>
            <person name="Ezra D."/>
            <person name="Gonzalez J."/>
            <person name="Henrissat B."/>
            <person name="Kuo A."/>
            <person name="Liang C."/>
            <person name="Lipzen A."/>
            <person name="Lutzoni F."/>
            <person name="Magnuson J."/>
            <person name="Mondo S."/>
            <person name="Nolan M."/>
            <person name="Ohm R."/>
            <person name="Pangilinan J."/>
            <person name="Park H.-J."/>
            <person name="Ramirez L."/>
            <person name="Alfaro M."/>
            <person name="Sun H."/>
            <person name="Tritt A."/>
            <person name="Yoshinaga Y."/>
            <person name="Zwiers L.-H."/>
            <person name="Turgeon B."/>
            <person name="Goodwin S."/>
            <person name="Spatafora J."/>
            <person name="Crous P."/>
            <person name="Grigoriev I."/>
        </authorList>
    </citation>
    <scope>NUCLEOTIDE SEQUENCE</scope>
    <source>
        <strain evidence="2">CBS 122681</strain>
    </source>
</reference>
<organism evidence="2 3">
    <name type="scientific">Lophiostoma macrostomum CBS 122681</name>
    <dbReference type="NCBI Taxonomy" id="1314788"/>
    <lineage>
        <taxon>Eukaryota</taxon>
        <taxon>Fungi</taxon>
        <taxon>Dikarya</taxon>
        <taxon>Ascomycota</taxon>
        <taxon>Pezizomycotina</taxon>
        <taxon>Dothideomycetes</taxon>
        <taxon>Pleosporomycetidae</taxon>
        <taxon>Pleosporales</taxon>
        <taxon>Lophiostomataceae</taxon>
        <taxon>Lophiostoma</taxon>
    </lineage>
</organism>
<sequence>MRTTLFLPLVFPPFVSALGRAIVSNLCPDTLYLWNPLNTNIPTALHTDSSYSELYQSNITALLLTPFATHPGNTSQTVFSYALSSDKSQIWYNLSDAYGDPFFGRTISVKPSNVNCQDIEWYFGKPPAGSNDTAGQNCIGEADVEVEFCTGHCLPSWSLCGDMGPGICCTHCIGQHHCVAPPNGV</sequence>
<keyword evidence="3" id="KW-1185">Reference proteome</keyword>
<feature type="signal peptide" evidence="1">
    <location>
        <begin position="1"/>
        <end position="17"/>
    </location>
</feature>
<evidence type="ECO:0000256" key="1">
    <source>
        <dbReference type="SAM" id="SignalP"/>
    </source>
</evidence>
<dbReference type="AlphaFoldDB" id="A0A6A6TMX1"/>
<feature type="chain" id="PRO_5025658961" description="BYS1 domain protein" evidence="1">
    <location>
        <begin position="18"/>
        <end position="185"/>
    </location>
</feature>
<dbReference type="Proteomes" id="UP000799324">
    <property type="component" value="Unassembled WGS sequence"/>
</dbReference>
<name>A0A6A6TMX1_9PLEO</name>
<dbReference type="PANTHER" id="PTHR36195">
    <property type="entry name" value="DOMAIN PROTEIN, PUTATIVE (AFU_ORTHOLOGUE AFUA_5G01990)-RELATED-RELATED"/>
    <property type="match status" value="1"/>
</dbReference>
<gene>
    <name evidence="2" type="ORF">K491DRAFT_688335</name>
</gene>
<evidence type="ECO:0000313" key="2">
    <source>
        <dbReference type="EMBL" id="KAF2660293.1"/>
    </source>
</evidence>
<accession>A0A6A6TMX1</accession>
<proteinExistence type="predicted"/>
<evidence type="ECO:0008006" key="4">
    <source>
        <dbReference type="Google" id="ProtNLM"/>
    </source>
</evidence>
<dbReference type="Pfam" id="PF04681">
    <property type="entry name" value="Bys1"/>
    <property type="match status" value="1"/>
</dbReference>
<evidence type="ECO:0000313" key="3">
    <source>
        <dbReference type="Proteomes" id="UP000799324"/>
    </source>
</evidence>